<evidence type="ECO:0000313" key="3">
    <source>
        <dbReference type="Proteomes" id="UP001596298"/>
    </source>
</evidence>
<dbReference type="Proteomes" id="UP001596298">
    <property type="component" value="Unassembled WGS sequence"/>
</dbReference>
<reference evidence="3" key="1">
    <citation type="journal article" date="2019" name="Int. J. Syst. Evol. Microbiol.">
        <title>The Global Catalogue of Microorganisms (GCM) 10K type strain sequencing project: providing services to taxonomists for standard genome sequencing and annotation.</title>
        <authorList>
            <consortium name="The Broad Institute Genomics Platform"/>
            <consortium name="The Broad Institute Genome Sequencing Center for Infectious Disease"/>
            <person name="Wu L."/>
            <person name="Ma J."/>
        </authorList>
    </citation>
    <scope>NUCLEOTIDE SEQUENCE [LARGE SCALE GENOMIC DNA]</scope>
    <source>
        <strain evidence="3">CCUG 58127</strain>
    </source>
</reference>
<keyword evidence="3" id="KW-1185">Reference proteome</keyword>
<sequence>MRSTLDRLISWMGLGIAVVLLAAGGMLTWAHNFIGNEVHQQLSSQAITMPGGPALTTQDMKDNLGKYAGQTMTTGPQAKAYANHFILAHMNEAAKGQTYAQVSAAQMAAAKADPNSAQTQQLTELKTTLFQGDTLRGLLLYGYAFATIGTIAGYAAIAAFAGAALMLALAGFGLRHAALARRGSSVVGPRVSRKAVPHTA</sequence>
<name>A0ABW2AJU0_9MICO</name>
<evidence type="ECO:0000313" key="2">
    <source>
        <dbReference type="EMBL" id="MFC6707103.1"/>
    </source>
</evidence>
<accession>A0ABW2AJU0</accession>
<evidence type="ECO:0008006" key="4">
    <source>
        <dbReference type="Google" id="ProtNLM"/>
    </source>
</evidence>
<proteinExistence type="predicted"/>
<keyword evidence="1" id="KW-0472">Membrane</keyword>
<comment type="caution">
    <text evidence="2">The sequence shown here is derived from an EMBL/GenBank/DDBJ whole genome shotgun (WGS) entry which is preliminary data.</text>
</comment>
<dbReference type="RefSeq" id="WP_382403771.1">
    <property type="nucleotide sequence ID" value="NZ_JBHSWH010000001.1"/>
</dbReference>
<dbReference type="EMBL" id="JBHSWH010000001">
    <property type="protein sequence ID" value="MFC6707103.1"/>
    <property type="molecule type" value="Genomic_DNA"/>
</dbReference>
<organism evidence="2 3">
    <name type="scientific">Flexivirga alba</name>
    <dbReference type="NCBI Taxonomy" id="702742"/>
    <lineage>
        <taxon>Bacteria</taxon>
        <taxon>Bacillati</taxon>
        <taxon>Actinomycetota</taxon>
        <taxon>Actinomycetes</taxon>
        <taxon>Micrococcales</taxon>
        <taxon>Dermacoccaceae</taxon>
        <taxon>Flexivirga</taxon>
    </lineage>
</organism>
<evidence type="ECO:0000256" key="1">
    <source>
        <dbReference type="SAM" id="Phobius"/>
    </source>
</evidence>
<feature type="transmembrane region" description="Helical" evidence="1">
    <location>
        <begin position="140"/>
        <end position="172"/>
    </location>
</feature>
<gene>
    <name evidence="2" type="ORF">ACFQDH_18050</name>
</gene>
<keyword evidence="1" id="KW-1133">Transmembrane helix</keyword>
<keyword evidence="1" id="KW-0812">Transmembrane</keyword>
<protein>
    <recommendedName>
        <fullName evidence="4">Aromatic ring-opening dioxygenase LigA</fullName>
    </recommendedName>
</protein>
<feature type="transmembrane region" description="Helical" evidence="1">
    <location>
        <begin position="12"/>
        <end position="34"/>
    </location>
</feature>